<dbReference type="PANTHER" id="PTHR11360:SF156">
    <property type="entry name" value="MONOCARBOXYLATE TRANSPORTER, PUTATIVE (AFU_ORTHOLOGUE AFUA_4G14260)-RELATED"/>
    <property type="match status" value="1"/>
</dbReference>
<organism evidence="5 6">
    <name type="scientific">Septoria linicola</name>
    <dbReference type="NCBI Taxonomy" id="215465"/>
    <lineage>
        <taxon>Eukaryota</taxon>
        <taxon>Fungi</taxon>
        <taxon>Dikarya</taxon>
        <taxon>Ascomycota</taxon>
        <taxon>Pezizomycotina</taxon>
        <taxon>Dothideomycetes</taxon>
        <taxon>Dothideomycetidae</taxon>
        <taxon>Mycosphaerellales</taxon>
        <taxon>Mycosphaerellaceae</taxon>
        <taxon>Septoria</taxon>
    </lineage>
</organism>
<feature type="transmembrane region" description="Helical" evidence="4">
    <location>
        <begin position="103"/>
        <end position="120"/>
    </location>
</feature>
<sequence length="455" mass="49916">MDHSHREELEYEEQSPSRPTPQCKRTQRLVLLGSAILQLPIWGFAMTFGIFQEAYTRSPQFSPSISSTSGIIGMTTNGVMYLLMPLLFTAFDRGPWSCYRRRVASIGVCLSSGAFLLSSWSTQLWHLLLTQGVMAALGNTLVYSPSTLYLDEWFGSGGRATAYGAILASKNVVGSGRPLLFSKMLETLGFAWTLRIWSLIVLVTGFLGLSLLPSRHSSSASSSFRLPARRRQSIPWTFFRHRTFYIYSLANTTFSSGYGLPQTYLSSYARETLHLSTLSSSLMITLFNAPGIISCLGFGFLSDRYPHNFSAATNTSISAFGSAACTLLLWGLASNRIPAVLICFSLFYGFFAGGYSSTWGGWIKELEAEAERFGEEINTGMLYGLLNGARGVGYVVSGVAGVELLKSGGLGQEHQGERWGYGTRYGGLILFTGVSCVVGGWSIVWRRRKVQSTTS</sequence>
<comment type="similarity">
    <text evidence="2">Belongs to the major facilitator superfamily. Monocarboxylate porter (TC 2.A.1.13) family.</text>
</comment>
<evidence type="ECO:0000256" key="2">
    <source>
        <dbReference type="ARBA" id="ARBA00006727"/>
    </source>
</evidence>
<gene>
    <name evidence="5" type="ORF">Slin15195_G040160</name>
</gene>
<dbReference type="SUPFAM" id="SSF103473">
    <property type="entry name" value="MFS general substrate transporter"/>
    <property type="match status" value="1"/>
</dbReference>
<dbReference type="GO" id="GO:0016020">
    <property type="term" value="C:membrane"/>
    <property type="evidence" value="ECO:0007669"/>
    <property type="project" value="UniProtKB-SubCell"/>
</dbReference>
<evidence type="ECO:0000313" key="5">
    <source>
        <dbReference type="EMBL" id="USW50697.1"/>
    </source>
</evidence>
<keyword evidence="6" id="KW-1185">Reference proteome</keyword>
<dbReference type="InterPro" id="IPR011701">
    <property type="entry name" value="MFS"/>
</dbReference>
<proteinExistence type="inferred from homology"/>
<feature type="transmembrane region" description="Helical" evidence="4">
    <location>
        <begin position="425"/>
        <end position="445"/>
    </location>
</feature>
<feature type="transmembrane region" description="Helical" evidence="4">
    <location>
        <begin position="313"/>
        <end position="333"/>
    </location>
</feature>
<reference evidence="5" key="1">
    <citation type="submission" date="2022-06" db="EMBL/GenBank/DDBJ databases">
        <title>Complete genome sequences of two strains of the flax pathogen Septoria linicola.</title>
        <authorList>
            <person name="Lapalu N."/>
            <person name="Simon A."/>
            <person name="Demenou B."/>
            <person name="Paumier D."/>
            <person name="Guillot M.-P."/>
            <person name="Gout L."/>
            <person name="Valade R."/>
        </authorList>
    </citation>
    <scope>NUCLEOTIDE SEQUENCE</scope>
    <source>
        <strain evidence="5">SE15195</strain>
    </source>
</reference>
<evidence type="ECO:0000313" key="6">
    <source>
        <dbReference type="Proteomes" id="UP001056384"/>
    </source>
</evidence>
<feature type="transmembrane region" description="Helical" evidence="4">
    <location>
        <begin position="281"/>
        <end position="301"/>
    </location>
</feature>
<dbReference type="Pfam" id="PF07690">
    <property type="entry name" value="MFS_1"/>
    <property type="match status" value="1"/>
</dbReference>
<dbReference type="InterPro" id="IPR036259">
    <property type="entry name" value="MFS_trans_sf"/>
</dbReference>
<accession>A0A9Q9ARF2</accession>
<keyword evidence="4" id="KW-0812">Transmembrane</keyword>
<dbReference type="GO" id="GO:0022857">
    <property type="term" value="F:transmembrane transporter activity"/>
    <property type="evidence" value="ECO:0007669"/>
    <property type="project" value="InterPro"/>
</dbReference>
<comment type="subcellular location">
    <subcellularLocation>
        <location evidence="1">Membrane</location>
        <topology evidence="1">Multi-pass membrane protein</topology>
    </subcellularLocation>
</comment>
<feature type="transmembrane region" description="Helical" evidence="4">
    <location>
        <begin position="190"/>
        <end position="212"/>
    </location>
</feature>
<keyword evidence="4" id="KW-1133">Transmembrane helix</keyword>
<evidence type="ECO:0000256" key="1">
    <source>
        <dbReference type="ARBA" id="ARBA00004141"/>
    </source>
</evidence>
<dbReference type="AlphaFoldDB" id="A0A9Q9ARF2"/>
<protein>
    <submittedName>
        <fullName evidence="5">Major facilitator superfamily, MFS transporter superfamily</fullName>
    </submittedName>
</protein>
<dbReference type="EMBL" id="CP099420">
    <property type="protein sequence ID" value="USW50697.1"/>
    <property type="molecule type" value="Genomic_DNA"/>
</dbReference>
<feature type="transmembrane region" description="Helical" evidence="4">
    <location>
        <begin position="339"/>
        <end position="362"/>
    </location>
</feature>
<feature type="region of interest" description="Disordered" evidence="3">
    <location>
        <begin position="1"/>
        <end position="22"/>
    </location>
</feature>
<dbReference type="InterPro" id="IPR050327">
    <property type="entry name" value="Proton-linked_MCT"/>
</dbReference>
<feature type="transmembrane region" description="Helical" evidence="4">
    <location>
        <begin position="29"/>
        <end position="51"/>
    </location>
</feature>
<dbReference type="Gene3D" id="1.20.1250.20">
    <property type="entry name" value="MFS general substrate transporter like domains"/>
    <property type="match status" value="2"/>
</dbReference>
<dbReference type="Proteomes" id="UP001056384">
    <property type="component" value="Chromosome 3"/>
</dbReference>
<feature type="transmembrane region" description="Helical" evidence="4">
    <location>
        <begin position="71"/>
        <end position="91"/>
    </location>
</feature>
<evidence type="ECO:0000256" key="3">
    <source>
        <dbReference type="SAM" id="MobiDB-lite"/>
    </source>
</evidence>
<keyword evidence="4" id="KW-0472">Membrane</keyword>
<dbReference type="PANTHER" id="PTHR11360">
    <property type="entry name" value="MONOCARBOXYLATE TRANSPORTER"/>
    <property type="match status" value="1"/>
</dbReference>
<name>A0A9Q9ARF2_9PEZI</name>
<evidence type="ECO:0000256" key="4">
    <source>
        <dbReference type="SAM" id="Phobius"/>
    </source>
</evidence>